<dbReference type="InterPro" id="IPR022689">
    <property type="entry name" value="Iron_dep_repressor"/>
</dbReference>
<evidence type="ECO:0000256" key="10">
    <source>
        <dbReference type="ARBA" id="ARBA00023211"/>
    </source>
</evidence>
<keyword evidence="7" id="KW-0238">DNA-binding</keyword>
<keyword evidence="6" id="KW-0805">Transcription regulation</keyword>
<comment type="subunit">
    <text evidence="3">Homodimer.</text>
</comment>
<comment type="similarity">
    <text evidence="2">Belongs to the DtxR/MntR family.</text>
</comment>
<dbReference type="SUPFAM" id="SSF47979">
    <property type="entry name" value="Iron-dependent repressor protein, dimerization domain"/>
    <property type="match status" value="1"/>
</dbReference>
<dbReference type="InterPro" id="IPR036421">
    <property type="entry name" value="Fe_dep_repressor_sf"/>
</dbReference>
<dbReference type="InterPro" id="IPR022687">
    <property type="entry name" value="HTH_DTXR"/>
</dbReference>
<keyword evidence="8" id="KW-0010">Activator</keyword>
<evidence type="ECO:0000259" key="12">
    <source>
        <dbReference type="PROSITE" id="PS50944"/>
    </source>
</evidence>
<dbReference type="GO" id="GO:0003700">
    <property type="term" value="F:DNA-binding transcription factor activity"/>
    <property type="evidence" value="ECO:0007669"/>
    <property type="project" value="InterPro"/>
</dbReference>
<sequence length="118" mass="13356">MEEMTIAMQNYLELIYELSLDGKKARVSDIAKRLGVSKPSVNNAVVVLSKNGYVNYEKYSDIKLTPKGIEMAEFFSNKHQTIKKLFIEVLNIDEEIADKDACLIEHVISDESIKAMQA</sequence>
<dbReference type="GO" id="GO:0005737">
    <property type="term" value="C:cytoplasm"/>
    <property type="evidence" value="ECO:0007669"/>
    <property type="project" value="UniProtKB-SubCell"/>
</dbReference>
<dbReference type="GO" id="GO:0046914">
    <property type="term" value="F:transition metal ion binding"/>
    <property type="evidence" value="ECO:0007669"/>
    <property type="project" value="InterPro"/>
</dbReference>
<feature type="non-terminal residue" evidence="13">
    <location>
        <position position="118"/>
    </location>
</feature>
<evidence type="ECO:0000313" key="14">
    <source>
        <dbReference type="Proteomes" id="UP000886724"/>
    </source>
</evidence>
<evidence type="ECO:0000256" key="3">
    <source>
        <dbReference type="ARBA" id="ARBA00011738"/>
    </source>
</evidence>
<dbReference type="PROSITE" id="PS50944">
    <property type="entry name" value="HTH_DTXR"/>
    <property type="match status" value="1"/>
</dbReference>
<accession>A0A9D1XML1</accession>
<evidence type="ECO:0000256" key="8">
    <source>
        <dbReference type="ARBA" id="ARBA00023159"/>
    </source>
</evidence>
<dbReference type="Gene3D" id="1.10.10.10">
    <property type="entry name" value="Winged helix-like DNA-binding domain superfamily/Winged helix DNA-binding domain"/>
    <property type="match status" value="1"/>
</dbReference>
<dbReference type="InterPro" id="IPR036388">
    <property type="entry name" value="WH-like_DNA-bd_sf"/>
</dbReference>
<proteinExistence type="inferred from homology"/>
<evidence type="ECO:0000256" key="4">
    <source>
        <dbReference type="ARBA" id="ARBA00022490"/>
    </source>
</evidence>
<dbReference type="InterPro" id="IPR036390">
    <property type="entry name" value="WH_DNA-bd_sf"/>
</dbReference>
<protein>
    <recommendedName>
        <fullName evidence="11">Manganese transport regulator</fullName>
    </recommendedName>
</protein>
<dbReference type="Proteomes" id="UP000886724">
    <property type="component" value="Unassembled WGS sequence"/>
</dbReference>
<dbReference type="PANTHER" id="PTHR33238">
    <property type="entry name" value="IRON (METAL) DEPENDENT REPRESSOR, DTXR FAMILY"/>
    <property type="match status" value="1"/>
</dbReference>
<dbReference type="GO" id="GO:0046983">
    <property type="term" value="F:protein dimerization activity"/>
    <property type="evidence" value="ECO:0007669"/>
    <property type="project" value="InterPro"/>
</dbReference>
<dbReference type="InterPro" id="IPR050536">
    <property type="entry name" value="DtxR_MntR_Metal-Reg"/>
</dbReference>
<dbReference type="SMART" id="SM00529">
    <property type="entry name" value="HTH_DTXR"/>
    <property type="match status" value="1"/>
</dbReference>
<dbReference type="Gene3D" id="1.10.60.10">
    <property type="entry name" value="Iron dependent repressor, metal binding and dimerisation domain"/>
    <property type="match status" value="1"/>
</dbReference>
<keyword evidence="10" id="KW-0464">Manganese</keyword>
<evidence type="ECO:0000256" key="6">
    <source>
        <dbReference type="ARBA" id="ARBA00023015"/>
    </source>
</evidence>
<gene>
    <name evidence="13" type="ORF">H9980_09235</name>
</gene>
<dbReference type="SUPFAM" id="SSF46785">
    <property type="entry name" value="Winged helix' DNA-binding domain"/>
    <property type="match status" value="1"/>
</dbReference>
<evidence type="ECO:0000256" key="5">
    <source>
        <dbReference type="ARBA" id="ARBA00022491"/>
    </source>
</evidence>
<feature type="domain" description="HTH dtxR-type" evidence="12">
    <location>
        <begin position="1"/>
        <end position="65"/>
    </location>
</feature>
<keyword evidence="5" id="KW-0678">Repressor</keyword>
<comment type="caution">
    <text evidence="13">The sequence shown here is derived from an EMBL/GenBank/DDBJ whole genome shotgun (WGS) entry which is preliminary data.</text>
</comment>
<dbReference type="AlphaFoldDB" id="A0A9D1XML1"/>
<dbReference type="InterPro" id="IPR001367">
    <property type="entry name" value="Fe_dep_repressor"/>
</dbReference>
<evidence type="ECO:0000256" key="2">
    <source>
        <dbReference type="ARBA" id="ARBA00007871"/>
    </source>
</evidence>
<dbReference type="EMBL" id="DXET01000208">
    <property type="protein sequence ID" value="HIX82134.1"/>
    <property type="molecule type" value="Genomic_DNA"/>
</dbReference>
<reference evidence="13" key="1">
    <citation type="journal article" date="2021" name="PeerJ">
        <title>Extensive microbial diversity within the chicken gut microbiome revealed by metagenomics and culture.</title>
        <authorList>
            <person name="Gilroy R."/>
            <person name="Ravi A."/>
            <person name="Getino M."/>
            <person name="Pursley I."/>
            <person name="Horton D.L."/>
            <person name="Alikhan N.F."/>
            <person name="Baker D."/>
            <person name="Gharbi K."/>
            <person name="Hall N."/>
            <person name="Watson M."/>
            <person name="Adriaenssens E.M."/>
            <person name="Foster-Nyarko E."/>
            <person name="Jarju S."/>
            <person name="Secka A."/>
            <person name="Antonio M."/>
            <person name="Oren A."/>
            <person name="Chaudhuri R.R."/>
            <person name="La Ragione R."/>
            <person name="Hildebrand F."/>
            <person name="Pallen M.J."/>
        </authorList>
    </citation>
    <scope>NUCLEOTIDE SEQUENCE</scope>
    <source>
        <strain evidence="13">ChiGjej1B1-14440</strain>
    </source>
</reference>
<dbReference type="Pfam" id="PF02742">
    <property type="entry name" value="Fe_dep_repr_C"/>
    <property type="match status" value="1"/>
</dbReference>
<keyword evidence="4" id="KW-0963">Cytoplasm</keyword>
<dbReference type="Pfam" id="PF01325">
    <property type="entry name" value="Fe_dep_repress"/>
    <property type="match status" value="1"/>
</dbReference>
<comment type="subcellular location">
    <subcellularLocation>
        <location evidence="1">Cytoplasm</location>
    </subcellularLocation>
</comment>
<reference evidence="13" key="2">
    <citation type="submission" date="2021-04" db="EMBL/GenBank/DDBJ databases">
        <authorList>
            <person name="Gilroy R."/>
        </authorList>
    </citation>
    <scope>NUCLEOTIDE SEQUENCE</scope>
    <source>
        <strain evidence="13">ChiGjej1B1-14440</strain>
    </source>
</reference>
<keyword evidence="9" id="KW-0804">Transcription</keyword>
<evidence type="ECO:0000256" key="1">
    <source>
        <dbReference type="ARBA" id="ARBA00004496"/>
    </source>
</evidence>
<evidence type="ECO:0000313" key="13">
    <source>
        <dbReference type="EMBL" id="HIX82134.1"/>
    </source>
</evidence>
<dbReference type="PANTHER" id="PTHR33238:SF11">
    <property type="entry name" value="TRANSCRIPTIONAL REGULATOR MNTR"/>
    <property type="match status" value="1"/>
</dbReference>
<evidence type="ECO:0000256" key="7">
    <source>
        <dbReference type="ARBA" id="ARBA00023125"/>
    </source>
</evidence>
<name>A0A9D1XML1_9FIRM</name>
<evidence type="ECO:0000256" key="11">
    <source>
        <dbReference type="ARBA" id="ARBA00032593"/>
    </source>
</evidence>
<organism evidence="13 14">
    <name type="scientific">Candidatus Erysipelatoclostridium merdavium</name>
    <dbReference type="NCBI Taxonomy" id="2838566"/>
    <lineage>
        <taxon>Bacteria</taxon>
        <taxon>Bacillati</taxon>
        <taxon>Bacillota</taxon>
        <taxon>Erysipelotrichia</taxon>
        <taxon>Erysipelotrichales</taxon>
        <taxon>Erysipelotrichales incertae sedis</taxon>
    </lineage>
</organism>
<evidence type="ECO:0000256" key="9">
    <source>
        <dbReference type="ARBA" id="ARBA00023163"/>
    </source>
</evidence>
<dbReference type="GO" id="GO:0003677">
    <property type="term" value="F:DNA binding"/>
    <property type="evidence" value="ECO:0007669"/>
    <property type="project" value="UniProtKB-KW"/>
</dbReference>